<proteinExistence type="predicted"/>
<name>A0ABY3YM19_9FLAO</name>
<dbReference type="NCBIfam" id="TIGR04019">
    <property type="entry name" value="B_thiol_YtxJ"/>
    <property type="match status" value="1"/>
</dbReference>
<sequence>MGLFDKIFGGSADEDSVSHVSWKTLEDTNKIDELIVLSHLKPVVIFKHSTRCGISRMVLNGFEQGYNLGEESIELYFLDLLKYRNVSNEVAQRFGVVHQSPQLIIVKAGEVVHHNSHGEIDVKIINKFI</sequence>
<organism evidence="1 2">
    <name type="scientific">Zhouia spongiae</name>
    <dbReference type="NCBI Taxonomy" id="2202721"/>
    <lineage>
        <taxon>Bacteria</taxon>
        <taxon>Pseudomonadati</taxon>
        <taxon>Bacteroidota</taxon>
        <taxon>Flavobacteriia</taxon>
        <taxon>Flavobacteriales</taxon>
        <taxon>Flavobacteriaceae</taxon>
        <taxon>Zhouia</taxon>
    </lineage>
</organism>
<dbReference type="InterPro" id="IPR036249">
    <property type="entry name" value="Thioredoxin-like_sf"/>
</dbReference>
<keyword evidence="2" id="KW-1185">Reference proteome</keyword>
<dbReference type="InterPro" id="IPR022551">
    <property type="entry name" value="BrxC"/>
</dbReference>
<gene>
    <name evidence="1" type="primary">ytxJ</name>
    <name evidence="1" type="ORF">MQE36_14090</name>
</gene>
<dbReference type="SUPFAM" id="SSF52833">
    <property type="entry name" value="Thioredoxin-like"/>
    <property type="match status" value="1"/>
</dbReference>
<evidence type="ECO:0000313" key="2">
    <source>
        <dbReference type="Proteomes" id="UP000829476"/>
    </source>
</evidence>
<accession>A0ABY3YM19</accession>
<dbReference type="RefSeq" id="WP_242936615.1">
    <property type="nucleotide sequence ID" value="NZ_CP094326.1"/>
</dbReference>
<evidence type="ECO:0000313" key="1">
    <source>
        <dbReference type="EMBL" id="UNY98208.1"/>
    </source>
</evidence>
<reference evidence="1 2" key="1">
    <citation type="journal article" date="2018" name="Int. J. Syst. Evol. Microbiol.">
        <title>Zhouia spongiae sp. nov., isolated from a marine sponge.</title>
        <authorList>
            <person name="Zhuang L."/>
            <person name="Lin B."/>
            <person name="Qin F."/>
            <person name="Luo L."/>
        </authorList>
    </citation>
    <scope>NUCLEOTIDE SEQUENCE [LARGE SCALE GENOMIC DNA]</scope>
    <source>
        <strain evidence="1 2">HN-Y44</strain>
    </source>
</reference>
<protein>
    <submittedName>
        <fullName evidence="1">Bacillithiol system redox-active protein YtxJ</fullName>
    </submittedName>
</protein>
<dbReference type="Gene3D" id="3.40.30.10">
    <property type="entry name" value="Glutaredoxin"/>
    <property type="match status" value="1"/>
</dbReference>
<dbReference type="Pfam" id="PF11009">
    <property type="entry name" value="BrxC"/>
    <property type="match status" value="1"/>
</dbReference>
<dbReference type="Proteomes" id="UP000829476">
    <property type="component" value="Chromosome"/>
</dbReference>
<dbReference type="EMBL" id="CP094326">
    <property type="protein sequence ID" value="UNY98208.1"/>
    <property type="molecule type" value="Genomic_DNA"/>
</dbReference>